<dbReference type="PANTHER" id="PTHR23090:SF7">
    <property type="entry name" value="NH(3)-DEPENDENT NAD(+) SYNTHETASE"/>
    <property type="match status" value="1"/>
</dbReference>
<comment type="caution">
    <text evidence="7">Lacks conserved residue(s) required for the propagation of feature annotation.</text>
</comment>
<dbReference type="Gene3D" id="3.60.110.10">
    <property type="entry name" value="Carbon-nitrogen hydrolase"/>
    <property type="match status" value="1"/>
</dbReference>
<feature type="binding site" evidence="7">
    <location>
        <position position="399"/>
    </location>
    <ligand>
        <name>deamido-NAD(+)</name>
        <dbReference type="ChEBI" id="CHEBI:58437"/>
        <note>ligand shared between two neighboring subunits</note>
    </ligand>
</feature>
<dbReference type="Pfam" id="PF00795">
    <property type="entry name" value="CN_hydrolase"/>
    <property type="match status" value="1"/>
</dbReference>
<feature type="binding site" evidence="7">
    <location>
        <position position="428"/>
    </location>
    <ligand>
        <name>deamido-NAD(+)</name>
        <dbReference type="ChEBI" id="CHEBI:58437"/>
        <note>ligand shared between two neighboring subunits</note>
    </ligand>
</feature>
<evidence type="ECO:0000256" key="1">
    <source>
        <dbReference type="ARBA" id="ARBA00005188"/>
    </source>
</evidence>
<dbReference type="InterPro" id="IPR003694">
    <property type="entry name" value="NAD_synthase"/>
</dbReference>
<evidence type="ECO:0000313" key="12">
    <source>
        <dbReference type="Proteomes" id="UP000219327"/>
    </source>
</evidence>
<comment type="function">
    <text evidence="7">Catalyzes the ATP-dependent amidation of deamido-NAD to form NAD. Uses L-glutamine as a nitrogen source.</text>
</comment>
<gene>
    <name evidence="7 11" type="primary">nadE</name>
    <name evidence="11" type="ORF">CNE99_00775</name>
</gene>
<keyword evidence="5 7" id="KW-0067">ATP-binding</keyword>
<evidence type="ECO:0000259" key="10">
    <source>
        <dbReference type="PROSITE" id="PS50263"/>
    </source>
</evidence>
<evidence type="ECO:0000256" key="6">
    <source>
        <dbReference type="ARBA" id="ARBA00023027"/>
    </source>
</evidence>
<feature type="binding site" evidence="7">
    <location>
        <position position="193"/>
    </location>
    <ligand>
        <name>L-glutamine</name>
        <dbReference type="ChEBI" id="CHEBI:58359"/>
    </ligand>
</feature>
<dbReference type="GO" id="GO:0004359">
    <property type="term" value="F:glutaminase activity"/>
    <property type="evidence" value="ECO:0007669"/>
    <property type="project" value="InterPro"/>
</dbReference>
<evidence type="ECO:0000256" key="2">
    <source>
        <dbReference type="ARBA" id="ARBA00007145"/>
    </source>
</evidence>
<dbReference type="GO" id="GO:0008795">
    <property type="term" value="F:NAD+ synthase activity"/>
    <property type="evidence" value="ECO:0007669"/>
    <property type="project" value="UniProtKB-UniRule"/>
</dbReference>
<proteinExistence type="inferred from homology"/>
<reference evidence="11 12" key="1">
    <citation type="submission" date="2017-08" db="EMBL/GenBank/DDBJ databases">
        <title>Fine stratification of microbial communities through a metagenomic profile of the photic zone.</title>
        <authorList>
            <person name="Haro-Moreno J.M."/>
            <person name="Lopez-Perez M."/>
            <person name="De La Torre J."/>
            <person name="Picazo A."/>
            <person name="Camacho A."/>
            <person name="Rodriguez-Valera F."/>
        </authorList>
    </citation>
    <scope>NUCLEOTIDE SEQUENCE [LARGE SCALE GENOMIC DNA]</scope>
    <source>
        <strain evidence="11">MED-G24</strain>
    </source>
</reference>
<dbReference type="PROSITE" id="PS50263">
    <property type="entry name" value="CN_HYDROLASE"/>
    <property type="match status" value="1"/>
</dbReference>
<comment type="similarity">
    <text evidence="9">Belongs to the NAD synthetase family.</text>
</comment>
<dbReference type="Gene3D" id="3.40.50.620">
    <property type="entry name" value="HUPs"/>
    <property type="match status" value="1"/>
</dbReference>
<dbReference type="GO" id="GO:0005524">
    <property type="term" value="F:ATP binding"/>
    <property type="evidence" value="ECO:0007669"/>
    <property type="project" value="UniProtKB-UniRule"/>
</dbReference>
<dbReference type="SUPFAM" id="SSF56317">
    <property type="entry name" value="Carbon-nitrogen hydrolase"/>
    <property type="match status" value="1"/>
</dbReference>
<dbReference type="InterPro" id="IPR003010">
    <property type="entry name" value="C-N_Hydrolase"/>
</dbReference>
<dbReference type="HAMAP" id="MF_02090">
    <property type="entry name" value="NadE_glutamine_dep"/>
    <property type="match status" value="1"/>
</dbReference>
<organism evidence="11 12">
    <name type="scientific">OM182 bacterium MED-G24</name>
    <dbReference type="NCBI Taxonomy" id="1986255"/>
    <lineage>
        <taxon>Bacteria</taxon>
        <taxon>Pseudomonadati</taxon>
        <taxon>Pseudomonadota</taxon>
        <taxon>Gammaproteobacteria</taxon>
        <taxon>OMG group</taxon>
        <taxon>OM182 clade</taxon>
    </lineage>
</organism>
<dbReference type="GO" id="GO:0009435">
    <property type="term" value="P:NAD+ biosynthetic process"/>
    <property type="evidence" value="ECO:0007669"/>
    <property type="project" value="UniProtKB-UniRule"/>
</dbReference>
<feature type="active site" description="Nucleophile; for glutaminase activity" evidence="7">
    <location>
        <position position="151"/>
    </location>
</feature>
<dbReference type="PIRSF" id="PIRSF006630">
    <property type="entry name" value="NADS_GAT"/>
    <property type="match status" value="1"/>
</dbReference>
<evidence type="ECO:0000256" key="5">
    <source>
        <dbReference type="ARBA" id="ARBA00022840"/>
    </source>
</evidence>
<evidence type="ECO:0000256" key="9">
    <source>
        <dbReference type="RuleBase" id="RU003811"/>
    </source>
</evidence>
<dbReference type="AlphaFoldDB" id="A0A2A5WZE7"/>
<dbReference type="CDD" id="cd07570">
    <property type="entry name" value="GAT_Gln-NAD-synth"/>
    <property type="match status" value="1"/>
</dbReference>
<dbReference type="EMBL" id="NTKD01000002">
    <property type="protein sequence ID" value="PDH41899.1"/>
    <property type="molecule type" value="Genomic_DNA"/>
</dbReference>
<protein>
    <recommendedName>
        <fullName evidence="7 8">Glutamine-dependent NAD(+) synthetase</fullName>
        <ecNumber evidence="7 8">6.3.5.1</ecNumber>
    </recommendedName>
    <alternativeName>
        <fullName evidence="7 8">NAD(+) synthase [glutamine-hydrolyzing]</fullName>
    </alternativeName>
</protein>
<keyword evidence="3 7" id="KW-0436">Ligase</keyword>
<dbReference type="InterPro" id="IPR014445">
    <property type="entry name" value="Gln-dep_NAD_synthase"/>
</dbReference>
<feature type="binding site" evidence="7">
    <location>
        <position position="423"/>
    </location>
    <ligand>
        <name>ATP</name>
        <dbReference type="ChEBI" id="CHEBI:30616"/>
    </ligand>
</feature>
<dbReference type="GO" id="GO:0003952">
    <property type="term" value="F:NAD+ synthase (glutamine-hydrolyzing) activity"/>
    <property type="evidence" value="ECO:0007669"/>
    <property type="project" value="UniProtKB-UniRule"/>
</dbReference>
<comment type="pathway">
    <text evidence="1 7 8">Cofactor biosynthesis; NAD(+) biosynthesis; NAD(+) from deamido-NAD(+) (L-Gln route): step 1/1.</text>
</comment>
<feature type="binding site" evidence="7">
    <location>
        <position position="187"/>
    </location>
    <ligand>
        <name>L-glutamine</name>
        <dbReference type="ChEBI" id="CHEBI:58359"/>
    </ligand>
</feature>
<dbReference type="EC" id="6.3.5.1" evidence="7 8"/>
<feature type="domain" description="CN hydrolase" evidence="10">
    <location>
        <begin position="1"/>
        <end position="279"/>
    </location>
</feature>
<dbReference type="Pfam" id="PF02540">
    <property type="entry name" value="NAD_synthase"/>
    <property type="match status" value="1"/>
</dbReference>
<feature type="active site" description="Proton acceptor; for glutaminase activity" evidence="7">
    <location>
        <position position="41"/>
    </location>
</feature>
<accession>A0A2A5WZE7</accession>
<evidence type="ECO:0000256" key="4">
    <source>
        <dbReference type="ARBA" id="ARBA00022741"/>
    </source>
</evidence>
<dbReference type="CDD" id="cd00553">
    <property type="entry name" value="NAD_synthase"/>
    <property type="match status" value="1"/>
</dbReference>
<dbReference type="PANTHER" id="PTHR23090">
    <property type="entry name" value="NH 3 /GLUTAMINE-DEPENDENT NAD + SYNTHETASE"/>
    <property type="match status" value="1"/>
</dbReference>
<dbReference type="UniPathway" id="UPA00253">
    <property type="reaction ID" value="UER00334"/>
</dbReference>
<comment type="similarity">
    <text evidence="2 7 8">In the C-terminal section; belongs to the NAD synthetase family.</text>
</comment>
<dbReference type="InterPro" id="IPR014729">
    <property type="entry name" value="Rossmann-like_a/b/a_fold"/>
</dbReference>
<feature type="binding site" evidence="7">
    <location>
        <begin position="302"/>
        <end position="309"/>
    </location>
    <ligand>
        <name>ATP</name>
        <dbReference type="ChEBI" id="CHEBI:30616"/>
    </ligand>
</feature>
<dbReference type="InterPro" id="IPR036526">
    <property type="entry name" value="C-N_Hydrolase_sf"/>
</dbReference>
<feature type="binding site" evidence="7">
    <location>
        <position position="558"/>
    </location>
    <ligand>
        <name>deamido-NAD(+)</name>
        <dbReference type="ChEBI" id="CHEBI:58437"/>
        <note>ligand shared between two neighboring subunits</note>
    </ligand>
</feature>
<dbReference type="InterPro" id="IPR022310">
    <property type="entry name" value="NAD/GMP_synthase"/>
</dbReference>
<dbReference type="SUPFAM" id="SSF52402">
    <property type="entry name" value="Adenine nucleotide alpha hydrolases-like"/>
    <property type="match status" value="1"/>
</dbReference>
<evidence type="ECO:0000256" key="8">
    <source>
        <dbReference type="PIRNR" id="PIRNR006630"/>
    </source>
</evidence>
<comment type="caution">
    <text evidence="11">The sequence shown here is derived from an EMBL/GenBank/DDBJ whole genome shotgun (WGS) entry which is preliminary data.</text>
</comment>
<dbReference type="NCBIfam" id="TIGR00552">
    <property type="entry name" value="nadE"/>
    <property type="match status" value="1"/>
</dbReference>
<evidence type="ECO:0000256" key="3">
    <source>
        <dbReference type="ARBA" id="ARBA00022598"/>
    </source>
</evidence>
<dbReference type="Proteomes" id="UP000219327">
    <property type="component" value="Unassembled WGS sequence"/>
</dbReference>
<dbReference type="GO" id="GO:0005737">
    <property type="term" value="C:cytoplasm"/>
    <property type="evidence" value="ECO:0007669"/>
    <property type="project" value="InterPro"/>
</dbReference>
<feature type="active site" description="For glutaminase activity" evidence="7">
    <location>
        <position position="115"/>
    </location>
</feature>
<comment type="catalytic activity">
    <reaction evidence="7 8">
        <text>deamido-NAD(+) + L-glutamine + ATP + H2O = L-glutamate + AMP + diphosphate + NAD(+) + H(+)</text>
        <dbReference type="Rhea" id="RHEA:24384"/>
        <dbReference type="ChEBI" id="CHEBI:15377"/>
        <dbReference type="ChEBI" id="CHEBI:15378"/>
        <dbReference type="ChEBI" id="CHEBI:29985"/>
        <dbReference type="ChEBI" id="CHEBI:30616"/>
        <dbReference type="ChEBI" id="CHEBI:33019"/>
        <dbReference type="ChEBI" id="CHEBI:57540"/>
        <dbReference type="ChEBI" id="CHEBI:58359"/>
        <dbReference type="ChEBI" id="CHEBI:58437"/>
        <dbReference type="ChEBI" id="CHEBI:456215"/>
        <dbReference type="EC" id="6.3.5.1"/>
    </reaction>
</comment>
<keyword evidence="6 7" id="KW-0520">NAD</keyword>
<evidence type="ECO:0000256" key="7">
    <source>
        <dbReference type="HAMAP-Rule" id="MF_02090"/>
    </source>
</evidence>
<feature type="binding site" evidence="7">
    <location>
        <position position="121"/>
    </location>
    <ligand>
        <name>L-glutamine</name>
        <dbReference type="ChEBI" id="CHEBI:58359"/>
    </ligand>
</feature>
<keyword evidence="4 7" id="KW-0547">Nucleotide-binding</keyword>
<evidence type="ECO:0000313" key="11">
    <source>
        <dbReference type="EMBL" id="PDH41899.1"/>
    </source>
</evidence>
<name>A0A2A5WZE7_9GAMM</name>
<sequence length="586" mass="64648">MKVCLGQINTTPGDFTGNSDRIVQGIRAADEAGADVVVFPELCIPGYLSQDLMYHPDYVRRNYEVIGELCDLTKTLASDLHVVVGHIQNNNGAGKPFLNAASVLHHGEIKGTYHKHLLPFYDVFDELRYFQPGTELLILEIAGQRVGVAICEDLWNDKGSDDYNHLTNPMARYRDQGVEVILSLNASPYVHDKAWQRIRTIAPGTMDLSVVYVNQYGGQDGLVFDGQSFVLSDGDLVFKSGDISGDSYEVVDLGAASPTIGDVADEGNASVIRKGSVPLYDLLVLCVQDYVHKSGFSELVLASSGGVDSALVCAIACDAVGSDHVHAIRLPSVFSSDHSREDALLLHRNLGCWDYELPVEHETLVDRFNEHINVHQARDSNLVTRTFSEQRYGAVADENIQARIRDLAVMHFSNAFGAMPLSTGNKTESACGYYTHFDMNFSFAPIKDLYKHQVFELARVHPGIPDAIWQKPPSAELAPDQTDEASLLPYAVLDPIAQAHIEEYVSSFEVFTSWVDQSLAGGQVISSEPEVLTNWCSQPASSTDYERIVSLIGRMEYKRRQTCPGTKVSKVAFGIGRRIPIVEKWS</sequence>